<dbReference type="AlphaFoldDB" id="W1DR71"/>
<evidence type="ECO:0000256" key="1">
    <source>
        <dbReference type="SAM" id="MobiDB-lite"/>
    </source>
</evidence>
<name>W1DR71_KLEPN</name>
<dbReference type="EMBL" id="CBWK010000721">
    <property type="protein sequence ID" value="CDL11921.1"/>
    <property type="molecule type" value="Genomic_DNA"/>
</dbReference>
<evidence type="ECO:0000313" key="3">
    <source>
        <dbReference type="Proteomes" id="UP000019183"/>
    </source>
</evidence>
<organism evidence="2 3">
    <name type="scientific">Klebsiella pneumoniae IS43</name>
    <dbReference type="NCBI Taxonomy" id="1432552"/>
    <lineage>
        <taxon>Bacteria</taxon>
        <taxon>Pseudomonadati</taxon>
        <taxon>Pseudomonadota</taxon>
        <taxon>Gammaproteobacteria</taxon>
        <taxon>Enterobacterales</taxon>
        <taxon>Enterobacteriaceae</taxon>
        <taxon>Klebsiella/Raoultella group</taxon>
        <taxon>Klebsiella</taxon>
        <taxon>Klebsiella pneumoniae complex</taxon>
    </lineage>
</organism>
<proteinExistence type="predicted"/>
<dbReference type="Proteomes" id="UP000019183">
    <property type="component" value="Unassembled WGS sequence"/>
</dbReference>
<feature type="region of interest" description="Disordered" evidence="1">
    <location>
        <begin position="1"/>
        <end position="20"/>
    </location>
</feature>
<keyword evidence="3" id="KW-1185">Reference proteome</keyword>
<evidence type="ECO:0000313" key="2">
    <source>
        <dbReference type="EMBL" id="CDL11921.1"/>
    </source>
</evidence>
<accession>W1DR71</accession>
<protein>
    <submittedName>
        <fullName evidence="2">Uncharacterized protein</fullName>
    </submittedName>
</protein>
<reference evidence="2" key="1">
    <citation type="submission" date="2013-10" db="EMBL/GenBank/DDBJ databases">
        <title>Antibiotic resistance diversity of beta-lactamase producers in the General Hospital Vienna.</title>
        <authorList>
            <person name="Barisic I."/>
            <person name="Mitteregger D."/>
            <person name="Hirschl A.M."/>
            <person name="Noehammer C."/>
            <person name="Wiesinger-Mayr H."/>
        </authorList>
    </citation>
    <scope>NUCLEOTIDE SEQUENCE [LARGE SCALE GENOMIC DNA]</scope>
    <source>
        <strain evidence="2">IS43</strain>
    </source>
</reference>
<comment type="caution">
    <text evidence="2">The sequence shown here is derived from an EMBL/GenBank/DDBJ whole genome shotgun (WGS) entry which is preliminary data.</text>
</comment>
<sequence>MISGAKSPARGVKRLSRATVQRGSVEASAAILHKHRHSA</sequence>